<dbReference type="Proteomes" id="UP001501565">
    <property type="component" value="Unassembled WGS sequence"/>
</dbReference>
<dbReference type="SUPFAM" id="SSF46689">
    <property type="entry name" value="Homeodomain-like"/>
    <property type="match status" value="1"/>
</dbReference>
<dbReference type="RefSeq" id="WP_344797593.1">
    <property type="nucleotide sequence ID" value="NZ_BAABBN010000004.1"/>
</dbReference>
<dbReference type="Pfam" id="PF00440">
    <property type="entry name" value="TetR_N"/>
    <property type="match status" value="1"/>
</dbReference>
<gene>
    <name evidence="4" type="ORF">GCM10022277_17590</name>
</gene>
<proteinExistence type="predicted"/>
<dbReference type="InterPro" id="IPR001647">
    <property type="entry name" value="HTH_TetR"/>
</dbReference>
<feature type="domain" description="HTH tetR-type" evidence="3">
    <location>
        <begin position="18"/>
        <end position="78"/>
    </location>
</feature>
<dbReference type="InterPro" id="IPR009057">
    <property type="entry name" value="Homeodomain-like_sf"/>
</dbReference>
<sequence length="214" mass="24762">MIETMSDTNLSRKEREFQRREQDILSAAIALFGEEGWENVTVAQIAASAEIGKGTVYKHFASKEDIYARLSLDFHYQLMTIYQQISLELNSLDFMKEAIYQSFRFYRENQICGKLSEFCKRKDFKERISESLSLEYQDLDQKFEAFFGVILEKGIQEGVIDDRPIMHLMIGMEATFEGAISMMTNDSYTDFSELDEETFVDVVTGFMVSALAKR</sequence>
<comment type="caution">
    <text evidence="4">The sequence shown here is derived from an EMBL/GenBank/DDBJ whole genome shotgun (WGS) entry which is preliminary data.</text>
</comment>
<keyword evidence="1 2" id="KW-0238">DNA-binding</keyword>
<organism evidence="4 5">
    <name type="scientific">Litoribacillus peritrichatus</name>
    <dbReference type="NCBI Taxonomy" id="718191"/>
    <lineage>
        <taxon>Bacteria</taxon>
        <taxon>Pseudomonadati</taxon>
        <taxon>Pseudomonadota</taxon>
        <taxon>Gammaproteobacteria</taxon>
        <taxon>Oceanospirillales</taxon>
        <taxon>Oceanospirillaceae</taxon>
        <taxon>Litoribacillus</taxon>
    </lineage>
</organism>
<reference evidence="5" key="1">
    <citation type="journal article" date="2019" name="Int. J. Syst. Evol. Microbiol.">
        <title>The Global Catalogue of Microorganisms (GCM) 10K type strain sequencing project: providing services to taxonomists for standard genome sequencing and annotation.</title>
        <authorList>
            <consortium name="The Broad Institute Genomics Platform"/>
            <consortium name="The Broad Institute Genome Sequencing Center for Infectious Disease"/>
            <person name="Wu L."/>
            <person name="Ma J."/>
        </authorList>
    </citation>
    <scope>NUCLEOTIDE SEQUENCE [LARGE SCALE GENOMIC DNA]</scope>
    <source>
        <strain evidence="5">JCM 17551</strain>
    </source>
</reference>
<protein>
    <submittedName>
        <fullName evidence="4">TetR/AcrR family transcriptional regulator</fullName>
    </submittedName>
</protein>
<evidence type="ECO:0000256" key="1">
    <source>
        <dbReference type="ARBA" id="ARBA00023125"/>
    </source>
</evidence>
<dbReference type="InterPro" id="IPR050624">
    <property type="entry name" value="HTH-type_Tx_Regulator"/>
</dbReference>
<dbReference type="PANTHER" id="PTHR43479">
    <property type="entry name" value="ACREF/ENVCD OPERON REPRESSOR-RELATED"/>
    <property type="match status" value="1"/>
</dbReference>
<dbReference type="PROSITE" id="PS50977">
    <property type="entry name" value="HTH_TETR_2"/>
    <property type="match status" value="1"/>
</dbReference>
<dbReference type="PRINTS" id="PR00455">
    <property type="entry name" value="HTHTETR"/>
</dbReference>
<keyword evidence="5" id="KW-1185">Reference proteome</keyword>
<name>A0ABP7MJ73_9GAMM</name>
<dbReference type="Gene3D" id="1.10.357.10">
    <property type="entry name" value="Tetracycline Repressor, domain 2"/>
    <property type="match status" value="1"/>
</dbReference>
<accession>A0ABP7MJ73</accession>
<evidence type="ECO:0000259" key="3">
    <source>
        <dbReference type="PROSITE" id="PS50977"/>
    </source>
</evidence>
<dbReference type="EMBL" id="BAABBN010000004">
    <property type="protein sequence ID" value="GAA3922087.1"/>
    <property type="molecule type" value="Genomic_DNA"/>
</dbReference>
<evidence type="ECO:0000313" key="4">
    <source>
        <dbReference type="EMBL" id="GAA3922087.1"/>
    </source>
</evidence>
<dbReference type="PANTHER" id="PTHR43479:SF11">
    <property type="entry name" value="ACREF_ENVCD OPERON REPRESSOR-RELATED"/>
    <property type="match status" value="1"/>
</dbReference>
<evidence type="ECO:0000313" key="5">
    <source>
        <dbReference type="Proteomes" id="UP001501565"/>
    </source>
</evidence>
<evidence type="ECO:0000256" key="2">
    <source>
        <dbReference type="PROSITE-ProRule" id="PRU00335"/>
    </source>
</evidence>
<feature type="DNA-binding region" description="H-T-H motif" evidence="2">
    <location>
        <begin position="41"/>
        <end position="60"/>
    </location>
</feature>